<keyword evidence="7" id="KW-1185">Reference proteome</keyword>
<dbReference type="PROSITE" id="PS50932">
    <property type="entry name" value="HTH_LACI_2"/>
    <property type="match status" value="1"/>
</dbReference>
<dbReference type="PROSITE" id="PS50943">
    <property type="entry name" value="HTH_CROC1"/>
    <property type="match status" value="1"/>
</dbReference>
<dbReference type="InterPro" id="IPR001387">
    <property type="entry name" value="Cro/C1-type_HTH"/>
</dbReference>
<dbReference type="PANTHER" id="PTHR30146">
    <property type="entry name" value="LACI-RELATED TRANSCRIPTIONAL REPRESSOR"/>
    <property type="match status" value="1"/>
</dbReference>
<dbReference type="RefSeq" id="WP_073118384.1">
    <property type="nucleotide sequence ID" value="NZ_BMEN01000001.1"/>
</dbReference>
<dbReference type="AlphaFoldDB" id="A0A1M5T8Y3"/>
<feature type="domain" description="HTH cro/C1-type" evidence="5">
    <location>
        <begin position="2"/>
        <end position="53"/>
    </location>
</feature>
<keyword evidence="2" id="KW-0238">DNA-binding</keyword>
<evidence type="ECO:0000259" key="5">
    <source>
        <dbReference type="PROSITE" id="PS50943"/>
    </source>
</evidence>
<dbReference type="SMART" id="SM00354">
    <property type="entry name" value="HTH_LACI"/>
    <property type="match status" value="1"/>
</dbReference>
<dbReference type="Pfam" id="PF13377">
    <property type="entry name" value="Peripla_BP_3"/>
    <property type="match status" value="1"/>
</dbReference>
<dbReference type="Gene3D" id="3.40.50.2300">
    <property type="match status" value="2"/>
</dbReference>
<dbReference type="GO" id="GO:0003700">
    <property type="term" value="F:DNA-binding transcription factor activity"/>
    <property type="evidence" value="ECO:0007669"/>
    <property type="project" value="TreeGrafter"/>
</dbReference>
<evidence type="ECO:0000313" key="6">
    <source>
        <dbReference type="EMBL" id="SHH47227.1"/>
    </source>
</evidence>
<dbReference type="SUPFAM" id="SSF47413">
    <property type="entry name" value="lambda repressor-like DNA-binding domains"/>
    <property type="match status" value="1"/>
</dbReference>
<evidence type="ECO:0000256" key="2">
    <source>
        <dbReference type="ARBA" id="ARBA00023125"/>
    </source>
</evidence>
<dbReference type="OrthoDB" id="9768806at2"/>
<dbReference type="InterPro" id="IPR010982">
    <property type="entry name" value="Lambda_DNA-bd_dom_sf"/>
</dbReference>
<evidence type="ECO:0000256" key="1">
    <source>
        <dbReference type="ARBA" id="ARBA00023015"/>
    </source>
</evidence>
<proteinExistence type="predicted"/>
<keyword evidence="1" id="KW-0805">Transcription regulation</keyword>
<dbReference type="InterPro" id="IPR028082">
    <property type="entry name" value="Peripla_BP_I"/>
</dbReference>
<gene>
    <name evidence="6" type="ORF">SAMN05444281_0759</name>
</gene>
<dbReference type="PANTHER" id="PTHR30146:SF109">
    <property type="entry name" value="HTH-TYPE TRANSCRIPTIONAL REGULATOR GALS"/>
    <property type="match status" value="1"/>
</dbReference>
<evidence type="ECO:0000313" key="7">
    <source>
        <dbReference type="Proteomes" id="UP000184109"/>
    </source>
</evidence>
<dbReference type="SUPFAM" id="SSF53822">
    <property type="entry name" value="Periplasmic binding protein-like I"/>
    <property type="match status" value="1"/>
</dbReference>
<evidence type="ECO:0000259" key="4">
    <source>
        <dbReference type="PROSITE" id="PS50932"/>
    </source>
</evidence>
<feature type="domain" description="HTH lacI-type" evidence="4">
    <location>
        <begin position="5"/>
        <end position="59"/>
    </location>
</feature>
<evidence type="ECO:0000256" key="3">
    <source>
        <dbReference type="ARBA" id="ARBA00023163"/>
    </source>
</evidence>
<dbReference type="CDD" id="cd06267">
    <property type="entry name" value="PBP1_LacI_sugar_binding-like"/>
    <property type="match status" value="1"/>
</dbReference>
<dbReference type="Pfam" id="PF00356">
    <property type="entry name" value="LacI"/>
    <property type="match status" value="1"/>
</dbReference>
<dbReference type="EMBL" id="FQXQ01000001">
    <property type="protein sequence ID" value="SHH47227.1"/>
    <property type="molecule type" value="Genomic_DNA"/>
</dbReference>
<dbReference type="Gene3D" id="1.10.260.40">
    <property type="entry name" value="lambda repressor-like DNA-binding domains"/>
    <property type="match status" value="1"/>
</dbReference>
<accession>A0A1M5T8Y3</accession>
<keyword evidence="3" id="KW-0804">Transcription</keyword>
<dbReference type="STRING" id="1195760.SAMN05444281_0759"/>
<dbReference type="InterPro" id="IPR000843">
    <property type="entry name" value="HTH_LacI"/>
</dbReference>
<protein>
    <submittedName>
        <fullName evidence="6">Transcriptional regulator, LacI family</fullName>
    </submittedName>
</protein>
<name>A0A1M5T8Y3_9FLAO</name>
<reference evidence="7" key="1">
    <citation type="submission" date="2016-11" db="EMBL/GenBank/DDBJ databases">
        <authorList>
            <person name="Varghese N."/>
            <person name="Submissions S."/>
        </authorList>
    </citation>
    <scope>NUCLEOTIDE SEQUENCE [LARGE SCALE GENOMIC DNA]</scope>
    <source>
        <strain evidence="7">DSM 100572</strain>
    </source>
</reference>
<dbReference type="InterPro" id="IPR046335">
    <property type="entry name" value="LacI/GalR-like_sensor"/>
</dbReference>
<dbReference type="Proteomes" id="UP000184109">
    <property type="component" value="Unassembled WGS sequence"/>
</dbReference>
<sequence>MSNRITLKQIAKELNLSVSTVSKSLRNSREISTDTKNLVQAFAKFYNYKPNSIALNLRNRKSKTIGVIIPEITHYFFSNVIAGIDSEANKKGYRVVVSLSNESFDTEVVNIETLANGSVDGFILSVAKETLLNKDYHHFKETINQGMPIVMFDRITNEVACDKVIIDDKEGAKKAVNKLLNTGCKKIALVTTEDYVTVGSLRTKGYIEALEESNIAYDPNLVIKIQDQGLNKDEEITLLGQSIVKLLHQHRDIDAFFAVNELSAITVMKVVLDLGYKVPEDISIIAFTDGVLSKYSIPALTTVSQHAFEMGVASAKLLIDKIEEITNSEFHITQTMDATLIERQTTK</sequence>
<dbReference type="CDD" id="cd01392">
    <property type="entry name" value="HTH_LacI"/>
    <property type="match status" value="1"/>
</dbReference>
<dbReference type="GO" id="GO:0000976">
    <property type="term" value="F:transcription cis-regulatory region binding"/>
    <property type="evidence" value="ECO:0007669"/>
    <property type="project" value="TreeGrafter"/>
</dbReference>
<organism evidence="6 7">
    <name type="scientific">Wenyingzhuangia marina</name>
    <dbReference type="NCBI Taxonomy" id="1195760"/>
    <lineage>
        <taxon>Bacteria</taxon>
        <taxon>Pseudomonadati</taxon>
        <taxon>Bacteroidota</taxon>
        <taxon>Flavobacteriia</taxon>
        <taxon>Flavobacteriales</taxon>
        <taxon>Flavobacteriaceae</taxon>
        <taxon>Wenyingzhuangia</taxon>
    </lineage>
</organism>